<comment type="subcellular location">
    <subcellularLocation>
        <location evidence="1">Membrane</location>
    </subcellularLocation>
</comment>
<dbReference type="InterPro" id="IPR045275">
    <property type="entry name" value="MscS_archaea/bacteria_type"/>
</dbReference>
<dbReference type="InterPro" id="IPR000595">
    <property type="entry name" value="cNMP-bd_dom"/>
</dbReference>
<keyword evidence="2 5" id="KW-0812">Transmembrane</keyword>
<dbReference type="AlphaFoldDB" id="A0AA48KAG5"/>
<dbReference type="InterPro" id="IPR023408">
    <property type="entry name" value="MscS_beta-dom_sf"/>
</dbReference>
<evidence type="ECO:0000313" key="8">
    <source>
        <dbReference type="Proteomes" id="UP001238179"/>
    </source>
</evidence>
<evidence type="ECO:0000256" key="5">
    <source>
        <dbReference type="SAM" id="Phobius"/>
    </source>
</evidence>
<evidence type="ECO:0000256" key="3">
    <source>
        <dbReference type="ARBA" id="ARBA00022989"/>
    </source>
</evidence>
<keyword evidence="3 5" id="KW-1133">Transmembrane helix</keyword>
<reference evidence="8" key="1">
    <citation type="journal article" date="2023" name="Int. J. Syst. Evol. Microbiol.">
        <title>Mesoterricola silvestris gen. nov., sp. nov., Mesoterricola sediminis sp. nov., Geothrix oryzae sp. nov., Geothrix edaphica sp. nov., Geothrix rubra sp. nov., and Geothrix limicola sp. nov., six novel members of Acidobacteriota isolated from soils.</title>
        <authorList>
            <person name="Itoh H."/>
            <person name="Sugisawa Y."/>
            <person name="Mise K."/>
            <person name="Xu Z."/>
            <person name="Kuniyasu M."/>
            <person name="Ushijima N."/>
            <person name="Kawano K."/>
            <person name="Kobayashi E."/>
            <person name="Shiratori Y."/>
            <person name="Masuda Y."/>
            <person name="Senoo K."/>
        </authorList>
    </citation>
    <scope>NUCLEOTIDE SEQUENCE [LARGE SCALE GENOMIC DNA]</scope>
    <source>
        <strain evidence="8">W79</strain>
    </source>
</reference>
<evidence type="ECO:0000313" key="7">
    <source>
        <dbReference type="EMBL" id="BDU74616.1"/>
    </source>
</evidence>
<keyword evidence="8" id="KW-1185">Reference proteome</keyword>
<dbReference type="PROSITE" id="PS00889">
    <property type="entry name" value="CNMP_BINDING_2"/>
    <property type="match status" value="1"/>
</dbReference>
<keyword evidence="4 5" id="KW-0472">Membrane</keyword>
<organism evidence="7 8">
    <name type="scientific">Mesoterricola silvestris</name>
    <dbReference type="NCBI Taxonomy" id="2927979"/>
    <lineage>
        <taxon>Bacteria</taxon>
        <taxon>Pseudomonadati</taxon>
        <taxon>Acidobacteriota</taxon>
        <taxon>Holophagae</taxon>
        <taxon>Holophagales</taxon>
        <taxon>Holophagaceae</taxon>
        <taxon>Mesoterricola</taxon>
    </lineage>
</organism>
<dbReference type="Gene3D" id="2.60.120.10">
    <property type="entry name" value="Jelly Rolls"/>
    <property type="match status" value="1"/>
</dbReference>
<accession>A0AA48KAG5</accession>
<feature type="transmembrane region" description="Helical" evidence="5">
    <location>
        <begin position="105"/>
        <end position="124"/>
    </location>
</feature>
<dbReference type="CDD" id="cd00038">
    <property type="entry name" value="CAP_ED"/>
    <property type="match status" value="1"/>
</dbReference>
<dbReference type="InterPro" id="IPR010920">
    <property type="entry name" value="LSM_dom_sf"/>
</dbReference>
<dbReference type="GO" id="GO:0008381">
    <property type="term" value="F:mechanosensitive monoatomic ion channel activity"/>
    <property type="evidence" value="ECO:0007669"/>
    <property type="project" value="InterPro"/>
</dbReference>
<name>A0AA48KAG5_9BACT</name>
<dbReference type="InterPro" id="IPR014710">
    <property type="entry name" value="RmlC-like_jellyroll"/>
</dbReference>
<dbReference type="RefSeq" id="WP_316413290.1">
    <property type="nucleotide sequence ID" value="NZ_AP027080.1"/>
</dbReference>
<dbReference type="SUPFAM" id="SSF51206">
    <property type="entry name" value="cAMP-binding domain-like"/>
    <property type="match status" value="1"/>
</dbReference>
<feature type="transmembrane region" description="Helical" evidence="5">
    <location>
        <begin position="44"/>
        <end position="66"/>
    </location>
</feature>
<dbReference type="InterPro" id="IPR018490">
    <property type="entry name" value="cNMP-bd_dom_sf"/>
</dbReference>
<evidence type="ECO:0000256" key="2">
    <source>
        <dbReference type="ARBA" id="ARBA00022692"/>
    </source>
</evidence>
<dbReference type="EMBL" id="AP027080">
    <property type="protein sequence ID" value="BDU74616.1"/>
    <property type="molecule type" value="Genomic_DNA"/>
</dbReference>
<evidence type="ECO:0000259" key="6">
    <source>
        <dbReference type="PROSITE" id="PS50042"/>
    </source>
</evidence>
<dbReference type="Pfam" id="PF00027">
    <property type="entry name" value="cNMP_binding"/>
    <property type="match status" value="1"/>
</dbReference>
<feature type="domain" description="Cyclic nucleotide-binding" evidence="6">
    <location>
        <begin position="327"/>
        <end position="444"/>
    </location>
</feature>
<dbReference type="PROSITE" id="PS00888">
    <property type="entry name" value="CNMP_BINDING_1"/>
    <property type="match status" value="1"/>
</dbReference>
<gene>
    <name evidence="7" type="ORF">METEAL_37900</name>
</gene>
<dbReference type="PANTHER" id="PTHR30221">
    <property type="entry name" value="SMALL-CONDUCTANCE MECHANOSENSITIVE CHANNEL"/>
    <property type="match status" value="1"/>
</dbReference>
<feature type="transmembrane region" description="Helical" evidence="5">
    <location>
        <begin position="15"/>
        <end position="32"/>
    </location>
</feature>
<dbReference type="PROSITE" id="PS50042">
    <property type="entry name" value="CNMP_BINDING_3"/>
    <property type="match status" value="1"/>
</dbReference>
<evidence type="ECO:0000256" key="4">
    <source>
        <dbReference type="ARBA" id="ARBA00023136"/>
    </source>
</evidence>
<dbReference type="KEGG" id="msil:METEAL_37900"/>
<dbReference type="SUPFAM" id="SSF50182">
    <property type="entry name" value="Sm-like ribonucleoproteins"/>
    <property type="match status" value="1"/>
</dbReference>
<dbReference type="InterPro" id="IPR018488">
    <property type="entry name" value="cNMP-bd_CS"/>
</dbReference>
<dbReference type="SMART" id="SM00100">
    <property type="entry name" value="cNMP"/>
    <property type="match status" value="1"/>
</dbReference>
<dbReference type="Pfam" id="PF00924">
    <property type="entry name" value="MS_channel_2nd"/>
    <property type="match status" value="1"/>
</dbReference>
<dbReference type="GO" id="GO:0016020">
    <property type="term" value="C:membrane"/>
    <property type="evidence" value="ECO:0007669"/>
    <property type="project" value="UniProtKB-SubCell"/>
</dbReference>
<evidence type="ECO:0000256" key="1">
    <source>
        <dbReference type="ARBA" id="ARBA00004370"/>
    </source>
</evidence>
<sequence length="471" mass="51444">MFRDLRTAVSSTRRIAAFGLLILALGLGAYVLGTQHQHPRFIQAAGTIFWVVGAYLGIRVFTYVLLDPLLSNRETAVPGFARDLVVFGLYVGAAVLLLHKAGGVNLGAILGTGAIAAAVVGLSLQETLGNLFAGISLHLDEAFRPGDWIEVTGNLRNMAGQETFVGQVETMTWRSVQILTENGDTTVFPNRILAQAVVTNLYAPSGLHRRTLKVTVEPHGPMVDTVAALEQALGGIPHYPHRKPEVVTHSFDMGGVVLELRWWALGWRHGRAANFLAVRLTQTVLNRRGVPLLGPHGATTPRSVPIVLPEGAVPDILERIGLPPDWADELREGIILRRAAPGEAVIRAGDPGGSLFMVMQGGLQVVRVAERTEPYTGLYWEELAELKPGDWFGEGSLLTGAVRSATVVARTPCELVELPKAAFEKCVQRNPQVVDRLVDLMESRSLRMNEAPKAESRREEWLAQIKNWFRL</sequence>
<dbReference type="Gene3D" id="1.10.287.1260">
    <property type="match status" value="1"/>
</dbReference>
<proteinExistence type="predicted"/>
<protein>
    <recommendedName>
        <fullName evidence="6">Cyclic nucleotide-binding domain-containing protein</fullName>
    </recommendedName>
</protein>
<feature type="transmembrane region" description="Helical" evidence="5">
    <location>
        <begin position="78"/>
        <end position="98"/>
    </location>
</feature>
<dbReference type="Gene3D" id="2.30.30.60">
    <property type="match status" value="1"/>
</dbReference>
<dbReference type="PANTHER" id="PTHR30221:SF1">
    <property type="entry name" value="SMALL-CONDUCTANCE MECHANOSENSITIVE CHANNEL"/>
    <property type="match status" value="1"/>
</dbReference>
<dbReference type="InterPro" id="IPR006685">
    <property type="entry name" value="MscS_channel_2nd"/>
</dbReference>
<dbReference type="Proteomes" id="UP001238179">
    <property type="component" value="Chromosome"/>
</dbReference>